<evidence type="ECO:0000313" key="10">
    <source>
        <dbReference type="Proteomes" id="UP000077755"/>
    </source>
</evidence>
<dbReference type="EMBL" id="CP093346">
    <property type="protein sequence ID" value="WOG98069.1"/>
    <property type="molecule type" value="Genomic_DNA"/>
</dbReference>
<accession>A0AAF1AWY5</accession>
<evidence type="ECO:0000256" key="7">
    <source>
        <dbReference type="RuleBase" id="RU362057"/>
    </source>
</evidence>
<keyword evidence="10" id="KW-1185">Reference proteome</keyword>
<dbReference type="GO" id="GO:0008299">
    <property type="term" value="P:isoprenoid biosynthetic process"/>
    <property type="evidence" value="ECO:0007669"/>
    <property type="project" value="UniProtKB-KW"/>
</dbReference>
<dbReference type="Pfam" id="PF26168">
    <property type="entry name" value="Glyco_transf_N"/>
    <property type="match status" value="1"/>
</dbReference>
<dbReference type="PANTHER" id="PTHR48044">
    <property type="entry name" value="GLYCOSYLTRANSFERASE"/>
    <property type="match status" value="1"/>
</dbReference>
<dbReference type="PROSITE" id="PS00375">
    <property type="entry name" value="UDPGT"/>
    <property type="match status" value="1"/>
</dbReference>
<proteinExistence type="inferred from homology"/>
<sequence>MASYDEATKSHEVIVVMVPFPAQGHLNQLLHLSRHISSYRIPVHYVSSTAHTRQAKSRVHGWDPLSISNKMIQFHELETPPYESPLPNPHTATKFPSHLQPSFDAAMFLREPVARLLSALSPVAKRVVVIHDYLMGSVIQDLASLPNGEAYSFHPASSFIFSCYIWPIVGKPEEIDDEILQQIPSTESTTPPEVMEFTNRQMEHQKYSSGAIYNTCRAIEAPFLDVLAKVNARQWAIGPLNAVQICNTSNNQHQDKCLEWLDNQAPDSVILVSFGTTTCLTDEQIHALAIGLESSGQKFIWVLRDADKGDIFTGDVRVYELPKGYEERIESSGQGMILRDWAPQVKILAHASTGGFMSHCGWNSCMESITMGVPLATWPMHSDQPFNALLVTKVLKIGLVVQDWARRDELVESSTIEKSVRRLMASRDGEEMRKRAVELGSAVRRSVAEGGDTRREYDDFIAHIRR</sequence>
<dbReference type="SUPFAM" id="SSF53756">
    <property type="entry name" value="UDP-Glycosyltransferase/glycogen phosphorylase"/>
    <property type="match status" value="1"/>
</dbReference>
<reference evidence="9" key="1">
    <citation type="journal article" date="2016" name="Nat. Genet.">
        <title>A high-quality carrot genome assembly provides new insights into carotenoid accumulation and asterid genome evolution.</title>
        <authorList>
            <person name="Iorizzo M."/>
            <person name="Ellison S."/>
            <person name="Senalik D."/>
            <person name="Zeng P."/>
            <person name="Satapoomin P."/>
            <person name="Huang J."/>
            <person name="Bowman M."/>
            <person name="Iovene M."/>
            <person name="Sanseverino W."/>
            <person name="Cavagnaro P."/>
            <person name="Yildiz M."/>
            <person name="Macko-Podgorni A."/>
            <person name="Moranska E."/>
            <person name="Grzebelus E."/>
            <person name="Grzebelus D."/>
            <person name="Ashrafi H."/>
            <person name="Zheng Z."/>
            <person name="Cheng S."/>
            <person name="Spooner D."/>
            <person name="Van Deynze A."/>
            <person name="Simon P."/>
        </authorList>
    </citation>
    <scope>NUCLEOTIDE SEQUENCE</scope>
    <source>
        <tissue evidence="9">Leaf</tissue>
    </source>
</reference>
<evidence type="ECO:0000313" key="9">
    <source>
        <dbReference type="EMBL" id="WOG98069.1"/>
    </source>
</evidence>
<gene>
    <name evidence="9" type="ORF">DCAR_0417410</name>
</gene>
<dbReference type="EC" id="2.4.1.-" evidence="7"/>
<evidence type="ECO:0000259" key="8">
    <source>
        <dbReference type="Pfam" id="PF26168"/>
    </source>
</evidence>
<protein>
    <recommendedName>
        <fullName evidence="7">Glycosyltransferase</fullName>
        <ecNumber evidence="7">2.4.1.-</ecNumber>
    </recommendedName>
</protein>
<dbReference type="CDD" id="cd03784">
    <property type="entry name" value="GT1_Gtf-like"/>
    <property type="match status" value="1"/>
</dbReference>
<keyword evidence="5" id="KW-0414">Isoprene biosynthesis</keyword>
<name>A0AAF1AWY5_DAUCS</name>
<dbReference type="InterPro" id="IPR035595">
    <property type="entry name" value="UDP_glycos_trans_CS"/>
</dbReference>
<evidence type="ECO:0000256" key="3">
    <source>
        <dbReference type="ARBA" id="ARBA00022676"/>
    </source>
</evidence>
<keyword evidence="3 6" id="KW-0328">Glycosyltransferase</keyword>
<keyword evidence="4 6" id="KW-0808">Transferase</keyword>
<dbReference type="Proteomes" id="UP000077755">
    <property type="component" value="Chromosome 4"/>
</dbReference>
<feature type="domain" description="Glycosyltransferase N-terminal" evidence="8">
    <location>
        <begin position="12"/>
        <end position="241"/>
    </location>
</feature>
<dbReference type="FunFam" id="3.40.50.2000:FF:000060">
    <property type="entry name" value="Glycosyltransferase"/>
    <property type="match status" value="1"/>
</dbReference>
<comment type="pathway">
    <text evidence="1">Secondary metabolite biosynthesis; terpenoid biosynthesis.</text>
</comment>
<dbReference type="KEGG" id="dcr:108217437"/>
<comment type="similarity">
    <text evidence="2 6">Belongs to the UDP-glycosyltransferase family.</text>
</comment>
<dbReference type="Gene3D" id="3.40.50.2000">
    <property type="entry name" value="Glycogen Phosphorylase B"/>
    <property type="match status" value="2"/>
</dbReference>
<evidence type="ECO:0000256" key="5">
    <source>
        <dbReference type="ARBA" id="ARBA00023229"/>
    </source>
</evidence>
<dbReference type="GO" id="GO:0009690">
    <property type="term" value="P:cytokinin metabolic process"/>
    <property type="evidence" value="ECO:0007669"/>
    <property type="project" value="UniProtKB-ARBA"/>
</dbReference>
<dbReference type="PANTHER" id="PTHR48044:SF22">
    <property type="entry name" value="GLYCOSYLTRANSFERASE"/>
    <property type="match status" value="1"/>
</dbReference>
<dbReference type="InterPro" id="IPR058980">
    <property type="entry name" value="Glyco_transf_N"/>
</dbReference>
<dbReference type="InterPro" id="IPR002213">
    <property type="entry name" value="UDP_glucos_trans"/>
</dbReference>
<evidence type="ECO:0000256" key="4">
    <source>
        <dbReference type="ARBA" id="ARBA00022679"/>
    </source>
</evidence>
<organism evidence="9 10">
    <name type="scientific">Daucus carota subsp. sativus</name>
    <name type="common">Carrot</name>
    <dbReference type="NCBI Taxonomy" id="79200"/>
    <lineage>
        <taxon>Eukaryota</taxon>
        <taxon>Viridiplantae</taxon>
        <taxon>Streptophyta</taxon>
        <taxon>Embryophyta</taxon>
        <taxon>Tracheophyta</taxon>
        <taxon>Spermatophyta</taxon>
        <taxon>Magnoliopsida</taxon>
        <taxon>eudicotyledons</taxon>
        <taxon>Gunneridae</taxon>
        <taxon>Pentapetalae</taxon>
        <taxon>asterids</taxon>
        <taxon>campanulids</taxon>
        <taxon>Apiales</taxon>
        <taxon>Apiaceae</taxon>
        <taxon>Apioideae</taxon>
        <taxon>Scandiceae</taxon>
        <taxon>Daucinae</taxon>
        <taxon>Daucus</taxon>
        <taxon>Daucus sect. Daucus</taxon>
    </lineage>
</organism>
<reference evidence="9" key="2">
    <citation type="submission" date="2022-03" db="EMBL/GenBank/DDBJ databases">
        <title>Draft title - Genomic analysis of global carrot germplasm unveils the trajectory of domestication and the origin of high carotenoid orange carrot.</title>
        <authorList>
            <person name="Iorizzo M."/>
            <person name="Ellison S."/>
            <person name="Senalik D."/>
            <person name="Macko-Podgorni A."/>
            <person name="Grzebelus D."/>
            <person name="Bostan H."/>
            <person name="Rolling W."/>
            <person name="Curaba J."/>
            <person name="Simon P."/>
        </authorList>
    </citation>
    <scope>NUCLEOTIDE SEQUENCE</scope>
    <source>
        <tissue evidence="9">Leaf</tissue>
    </source>
</reference>
<dbReference type="Pfam" id="PF00201">
    <property type="entry name" value="UDPGT"/>
    <property type="match status" value="1"/>
</dbReference>
<dbReference type="AlphaFoldDB" id="A0AAF1AWY5"/>
<dbReference type="FunFam" id="3.40.50.2000:FF:000238">
    <property type="entry name" value="Glycosyltransferase"/>
    <property type="match status" value="1"/>
</dbReference>
<evidence type="ECO:0000256" key="2">
    <source>
        <dbReference type="ARBA" id="ARBA00009995"/>
    </source>
</evidence>
<evidence type="ECO:0000256" key="6">
    <source>
        <dbReference type="RuleBase" id="RU003718"/>
    </source>
</evidence>
<evidence type="ECO:0000256" key="1">
    <source>
        <dbReference type="ARBA" id="ARBA00004721"/>
    </source>
</evidence>
<dbReference type="GO" id="GO:0016138">
    <property type="term" value="P:glycoside biosynthetic process"/>
    <property type="evidence" value="ECO:0007669"/>
    <property type="project" value="UniProtKB-ARBA"/>
</dbReference>
<dbReference type="GO" id="GO:0050404">
    <property type="term" value="F:zeatin O-beta-D-xylosyltransferase activity"/>
    <property type="evidence" value="ECO:0007669"/>
    <property type="project" value="UniProtKB-ARBA"/>
</dbReference>